<dbReference type="Pfam" id="PF01168">
    <property type="entry name" value="Ala_racemase_N"/>
    <property type="match status" value="1"/>
</dbReference>
<dbReference type="EMBL" id="JACHHV010000018">
    <property type="protein sequence ID" value="MBB5888235.1"/>
    <property type="molecule type" value="Genomic_DNA"/>
</dbReference>
<keyword evidence="3 5" id="KW-0663">Pyridoxal phosphate</keyword>
<evidence type="ECO:0000256" key="7">
    <source>
        <dbReference type="PIRSR" id="PIRSR600821-52"/>
    </source>
</evidence>
<dbReference type="Gene3D" id="3.20.20.10">
    <property type="entry name" value="Alanine racemase"/>
    <property type="match status" value="1"/>
</dbReference>
<keyword evidence="10" id="KW-1185">Reference proteome</keyword>
<feature type="domain" description="Alanine racemase C-terminal" evidence="8">
    <location>
        <begin position="245"/>
        <end position="370"/>
    </location>
</feature>
<comment type="caution">
    <text evidence="9">The sequence shown here is derived from an EMBL/GenBank/DDBJ whole genome shotgun (WGS) entry which is preliminary data.</text>
</comment>
<dbReference type="CDD" id="cd00430">
    <property type="entry name" value="PLPDE_III_AR"/>
    <property type="match status" value="1"/>
</dbReference>
<evidence type="ECO:0000256" key="1">
    <source>
        <dbReference type="ARBA" id="ARBA00000316"/>
    </source>
</evidence>
<reference evidence="9 10" key="1">
    <citation type="submission" date="2020-08" db="EMBL/GenBank/DDBJ databases">
        <title>Genomic Encyclopedia of Type Strains, Phase IV (KMG-IV): sequencing the most valuable type-strain genomes for metagenomic binning, comparative biology and taxonomic classification.</title>
        <authorList>
            <person name="Goeker M."/>
        </authorList>
    </citation>
    <scope>NUCLEOTIDE SEQUENCE [LARGE SCALE GENOMIC DNA]</scope>
    <source>
        <strain evidence="9 10">DSM 14925</strain>
    </source>
</reference>
<evidence type="ECO:0000256" key="3">
    <source>
        <dbReference type="ARBA" id="ARBA00022898"/>
    </source>
</evidence>
<dbReference type="SMART" id="SM01005">
    <property type="entry name" value="Ala_racemase_C"/>
    <property type="match status" value="1"/>
</dbReference>
<comment type="similarity">
    <text evidence="5">Belongs to the alanine racemase family.</text>
</comment>
<evidence type="ECO:0000313" key="10">
    <source>
        <dbReference type="Proteomes" id="UP000562464"/>
    </source>
</evidence>
<evidence type="ECO:0000313" key="9">
    <source>
        <dbReference type="EMBL" id="MBB5888235.1"/>
    </source>
</evidence>
<dbReference type="PROSITE" id="PS00395">
    <property type="entry name" value="ALANINE_RACEMASE"/>
    <property type="match status" value="1"/>
</dbReference>
<name>A0A841C6Y4_9LACT</name>
<feature type="binding site" evidence="5 7">
    <location>
        <position position="139"/>
    </location>
    <ligand>
        <name>substrate</name>
    </ligand>
</feature>
<evidence type="ECO:0000256" key="4">
    <source>
        <dbReference type="ARBA" id="ARBA00023235"/>
    </source>
</evidence>
<organism evidence="9 10">
    <name type="scientific">Lactovum miscens</name>
    <dbReference type="NCBI Taxonomy" id="190387"/>
    <lineage>
        <taxon>Bacteria</taxon>
        <taxon>Bacillati</taxon>
        <taxon>Bacillota</taxon>
        <taxon>Bacilli</taxon>
        <taxon>Lactobacillales</taxon>
        <taxon>Streptococcaceae</taxon>
        <taxon>Lactovum</taxon>
    </lineage>
</organism>
<dbReference type="UniPathway" id="UPA00042">
    <property type="reaction ID" value="UER00497"/>
</dbReference>
<comment type="catalytic activity">
    <reaction evidence="1 5">
        <text>L-alanine = D-alanine</text>
        <dbReference type="Rhea" id="RHEA:20249"/>
        <dbReference type="ChEBI" id="CHEBI:57416"/>
        <dbReference type="ChEBI" id="CHEBI:57972"/>
        <dbReference type="EC" id="5.1.1.1"/>
    </reaction>
</comment>
<proteinExistence type="inferred from homology"/>
<dbReference type="InterPro" id="IPR000821">
    <property type="entry name" value="Ala_racemase"/>
</dbReference>
<accession>A0A841C6Y4</accession>
<dbReference type="InterPro" id="IPR009006">
    <property type="entry name" value="Ala_racemase/Decarboxylase_C"/>
</dbReference>
<feature type="active site" description="Proton acceptor; specific for L-alanine" evidence="5">
    <location>
        <position position="266"/>
    </location>
</feature>
<evidence type="ECO:0000259" key="8">
    <source>
        <dbReference type="SMART" id="SM01005"/>
    </source>
</evidence>
<dbReference type="FunFam" id="3.20.20.10:FF:000002">
    <property type="entry name" value="Alanine racemase"/>
    <property type="match status" value="1"/>
</dbReference>
<comment type="pathway">
    <text evidence="5">Amino-acid biosynthesis; D-alanine biosynthesis; D-alanine from L-alanine: step 1/1.</text>
</comment>
<evidence type="ECO:0000256" key="2">
    <source>
        <dbReference type="ARBA" id="ARBA00001933"/>
    </source>
</evidence>
<sequence length="371" mass="41128">MKPSPHRHTPATIDLSAIRYNLITVRDHLAAHGKFPEFWPAVKANAYGHGVVKVAKAIEDLVGGYCVSNLDEAIELREAGIGKEILILSGIVPDNVDYALKLNITLTAPSLEWLKLIVSTGREVAGLKLHLKFDSGMGRLGARTVEETNAMIDLMDECGMEFNGIFTHFATADEVSQEIFDRQVSRFNNVLSKIIRRPKYVHSTNSAAALWHDNQVQDIERLGAGLYGFDPSNGSLKLPYELKPAFSLKSEIYHCKEVEAGETIGYGATFVADGPTFIGTVPIGYADGWTRDMQGFSVLVDGKFCEIVGRVAMDQMMIKLDKIYPIGTPVTLIGQDGDNVITVDNIAKWRQTINYEILCLLSDRIYRKYLD</sequence>
<dbReference type="NCBIfam" id="TIGR00492">
    <property type="entry name" value="alr"/>
    <property type="match status" value="1"/>
</dbReference>
<evidence type="ECO:0000256" key="6">
    <source>
        <dbReference type="PIRSR" id="PIRSR600821-50"/>
    </source>
</evidence>
<dbReference type="EC" id="5.1.1.1" evidence="5"/>
<dbReference type="SUPFAM" id="SSF50621">
    <property type="entry name" value="Alanine racemase C-terminal domain-like"/>
    <property type="match status" value="1"/>
</dbReference>
<dbReference type="HAMAP" id="MF_01201">
    <property type="entry name" value="Ala_racemase"/>
    <property type="match status" value="1"/>
</dbReference>
<protein>
    <recommendedName>
        <fullName evidence="5">Alanine racemase</fullName>
        <ecNumber evidence="5">5.1.1.1</ecNumber>
    </recommendedName>
</protein>
<dbReference type="GO" id="GO:0030170">
    <property type="term" value="F:pyridoxal phosphate binding"/>
    <property type="evidence" value="ECO:0007669"/>
    <property type="project" value="UniProtKB-UniRule"/>
</dbReference>
<dbReference type="GO" id="GO:0030632">
    <property type="term" value="P:D-alanine biosynthetic process"/>
    <property type="evidence" value="ECO:0007669"/>
    <property type="project" value="UniProtKB-UniRule"/>
</dbReference>
<dbReference type="InterPro" id="IPR011079">
    <property type="entry name" value="Ala_racemase_C"/>
</dbReference>
<dbReference type="SUPFAM" id="SSF51419">
    <property type="entry name" value="PLP-binding barrel"/>
    <property type="match status" value="1"/>
</dbReference>
<dbReference type="Pfam" id="PF00842">
    <property type="entry name" value="Ala_racemase_C"/>
    <property type="match status" value="1"/>
</dbReference>
<keyword evidence="4 5" id="KW-0413">Isomerase</keyword>
<gene>
    <name evidence="9" type="ORF">HNQ37_001127</name>
</gene>
<feature type="active site" description="Proton acceptor; specific for D-alanine" evidence="5">
    <location>
        <position position="43"/>
    </location>
</feature>
<dbReference type="FunFam" id="2.40.37.10:FF:000006">
    <property type="entry name" value="Alanine racemase"/>
    <property type="match status" value="1"/>
</dbReference>
<dbReference type="GO" id="GO:0005829">
    <property type="term" value="C:cytosol"/>
    <property type="evidence" value="ECO:0007669"/>
    <property type="project" value="TreeGrafter"/>
</dbReference>
<dbReference type="RefSeq" id="WP_183540118.1">
    <property type="nucleotide sequence ID" value="NZ_JACHHV010000018.1"/>
</dbReference>
<feature type="modified residue" description="N6-(pyridoxal phosphate)lysine" evidence="5 6">
    <location>
        <position position="43"/>
    </location>
</feature>
<dbReference type="Proteomes" id="UP000562464">
    <property type="component" value="Unassembled WGS sequence"/>
</dbReference>
<dbReference type="PRINTS" id="PR00992">
    <property type="entry name" value="ALARACEMASE"/>
</dbReference>
<dbReference type="InterPro" id="IPR029066">
    <property type="entry name" value="PLP-binding_barrel"/>
</dbReference>
<dbReference type="GO" id="GO:0008784">
    <property type="term" value="F:alanine racemase activity"/>
    <property type="evidence" value="ECO:0007669"/>
    <property type="project" value="UniProtKB-UniRule"/>
</dbReference>
<dbReference type="AlphaFoldDB" id="A0A841C6Y4"/>
<feature type="binding site" evidence="5 7">
    <location>
        <position position="313"/>
    </location>
    <ligand>
        <name>substrate</name>
    </ligand>
</feature>
<dbReference type="GO" id="GO:0009252">
    <property type="term" value="P:peptidoglycan biosynthetic process"/>
    <property type="evidence" value="ECO:0007669"/>
    <property type="project" value="TreeGrafter"/>
</dbReference>
<dbReference type="InterPro" id="IPR001608">
    <property type="entry name" value="Ala_racemase_N"/>
</dbReference>
<dbReference type="InterPro" id="IPR020622">
    <property type="entry name" value="Ala_racemase_pyridoxalP-BS"/>
</dbReference>
<comment type="cofactor">
    <cofactor evidence="2 5 6">
        <name>pyridoxal 5'-phosphate</name>
        <dbReference type="ChEBI" id="CHEBI:597326"/>
    </cofactor>
</comment>
<dbReference type="PANTHER" id="PTHR30511:SF0">
    <property type="entry name" value="ALANINE RACEMASE, CATABOLIC-RELATED"/>
    <property type="match status" value="1"/>
</dbReference>
<dbReference type="Gene3D" id="2.40.37.10">
    <property type="entry name" value="Lyase, Ornithine Decarboxylase, Chain A, domain 1"/>
    <property type="match status" value="1"/>
</dbReference>
<evidence type="ECO:0000256" key="5">
    <source>
        <dbReference type="HAMAP-Rule" id="MF_01201"/>
    </source>
</evidence>
<comment type="function">
    <text evidence="5">Catalyzes the interconversion of L-alanine and D-alanine. May also act on other amino acids.</text>
</comment>
<dbReference type="PANTHER" id="PTHR30511">
    <property type="entry name" value="ALANINE RACEMASE"/>
    <property type="match status" value="1"/>
</dbReference>